<geneLocation type="plasmid" evidence="7">
    <name>pfdu301a</name>
</geneLocation>
<evidence type="ECO:0000313" key="7">
    <source>
        <dbReference type="Proteomes" id="UP000501076"/>
    </source>
</evidence>
<feature type="transmembrane region" description="Helical" evidence="5">
    <location>
        <begin position="75"/>
        <end position="92"/>
    </location>
</feature>
<evidence type="ECO:0000256" key="3">
    <source>
        <dbReference type="ARBA" id="ARBA00022989"/>
    </source>
</evidence>
<dbReference type="EMBL" id="CP045273">
    <property type="protein sequence ID" value="QJX80867.1"/>
    <property type="molecule type" value="Genomic_DNA"/>
</dbReference>
<dbReference type="PANTHER" id="PTHR12714:SF9">
    <property type="entry name" value="PROTEIN-S-ISOPRENYLCYSTEINE O-METHYLTRANSFERASE"/>
    <property type="match status" value="1"/>
</dbReference>
<keyword evidence="6" id="KW-0614">Plasmid</keyword>
<sequence length="195" mass="22806">MLSILNSSSQFNNNLLGVCLLIWVIIEYRIITKQDKRPKKKDRKAITLFAILIVLFSLSSIIMFESNLGHLGEEYHYLFWVGILIIIAGNIIRQYSMHIMGSSYVATLQIQDKPKLIKVGPFKLVRHPCYTGFMISLWGLGFASLNWFFLILIMLFSLVVFLIQIRIEERELESFFGEEYKEYKKNTKKILPYIL</sequence>
<feature type="transmembrane region" description="Helical" evidence="5">
    <location>
        <begin position="44"/>
        <end position="63"/>
    </location>
</feature>
<comment type="subcellular location">
    <subcellularLocation>
        <location evidence="1">Membrane</location>
        <topology evidence="1">Multi-pass membrane protein</topology>
    </subcellularLocation>
</comment>
<feature type="transmembrane region" description="Helical" evidence="5">
    <location>
        <begin position="15"/>
        <end position="32"/>
    </location>
</feature>
<dbReference type="PANTHER" id="PTHR12714">
    <property type="entry name" value="PROTEIN-S ISOPRENYLCYSTEINE O-METHYLTRANSFERASE"/>
    <property type="match status" value="1"/>
</dbReference>
<feature type="transmembrane region" description="Helical" evidence="5">
    <location>
        <begin position="147"/>
        <end position="165"/>
    </location>
</feature>
<dbReference type="Proteomes" id="UP000501076">
    <property type="component" value="Plasmid pFDU301A"/>
</dbReference>
<dbReference type="GO" id="GO:0016020">
    <property type="term" value="C:membrane"/>
    <property type="evidence" value="ECO:0007669"/>
    <property type="project" value="UniProtKB-SubCell"/>
</dbReference>
<dbReference type="Pfam" id="PF04140">
    <property type="entry name" value="ICMT"/>
    <property type="match status" value="1"/>
</dbReference>
<dbReference type="InterPro" id="IPR007269">
    <property type="entry name" value="ICMT_MeTrfase"/>
</dbReference>
<name>A0A6M6E8H9_PRIMG</name>
<dbReference type="Gene3D" id="1.20.120.1630">
    <property type="match status" value="1"/>
</dbReference>
<dbReference type="AlphaFoldDB" id="A0A6M6E8H9"/>
<proteinExistence type="predicted"/>
<dbReference type="GO" id="GO:0004671">
    <property type="term" value="F:protein C-terminal S-isoprenylcysteine carboxyl O-methyltransferase activity"/>
    <property type="evidence" value="ECO:0007669"/>
    <property type="project" value="InterPro"/>
</dbReference>
<evidence type="ECO:0000256" key="5">
    <source>
        <dbReference type="SAM" id="Phobius"/>
    </source>
</evidence>
<accession>A0A6M6E8H9</accession>
<evidence type="ECO:0000256" key="1">
    <source>
        <dbReference type="ARBA" id="ARBA00004141"/>
    </source>
</evidence>
<keyword evidence="2 5" id="KW-0812">Transmembrane</keyword>
<evidence type="ECO:0000313" key="6">
    <source>
        <dbReference type="EMBL" id="QJX80867.1"/>
    </source>
</evidence>
<evidence type="ECO:0000256" key="4">
    <source>
        <dbReference type="ARBA" id="ARBA00023136"/>
    </source>
</evidence>
<reference evidence="6 7" key="1">
    <citation type="submission" date="2019-10" db="EMBL/GenBank/DDBJ databases">
        <title>Complete genome sequences for adaption low water activity.</title>
        <authorList>
            <person name="Zhao L."/>
            <person name="Zhong J."/>
        </authorList>
    </citation>
    <scope>NUCLEOTIDE SEQUENCE [LARGE SCALE GENOMIC DNA]</scope>
    <source>
        <strain evidence="6 7">FDU301</strain>
        <plasmid evidence="7">pfdu301a</plasmid>
    </source>
</reference>
<gene>
    <name evidence="6" type="ORF">FDZ14_32780</name>
</gene>
<organism evidence="6 7">
    <name type="scientific">Priestia megaterium</name>
    <name type="common">Bacillus megaterium</name>
    <dbReference type="NCBI Taxonomy" id="1404"/>
    <lineage>
        <taxon>Bacteria</taxon>
        <taxon>Bacillati</taxon>
        <taxon>Bacillota</taxon>
        <taxon>Bacilli</taxon>
        <taxon>Bacillales</taxon>
        <taxon>Bacillaceae</taxon>
        <taxon>Priestia</taxon>
    </lineage>
</organism>
<protein>
    <submittedName>
        <fullName evidence="6">DUF1295 domain-containing protein</fullName>
    </submittedName>
</protein>
<keyword evidence="4 5" id="KW-0472">Membrane</keyword>
<keyword evidence="3 5" id="KW-1133">Transmembrane helix</keyword>
<evidence type="ECO:0000256" key="2">
    <source>
        <dbReference type="ARBA" id="ARBA00022692"/>
    </source>
</evidence>